<evidence type="ECO:0000256" key="1">
    <source>
        <dbReference type="SAM" id="MobiDB-lite"/>
    </source>
</evidence>
<feature type="region of interest" description="Disordered" evidence="1">
    <location>
        <begin position="216"/>
        <end position="238"/>
    </location>
</feature>
<evidence type="ECO:0000259" key="2">
    <source>
        <dbReference type="PROSITE" id="PS51782"/>
    </source>
</evidence>
<dbReference type="InterPro" id="IPR036779">
    <property type="entry name" value="LysM_dom_sf"/>
</dbReference>
<gene>
    <name evidence="3" type="ORF">KTU01_21140</name>
</gene>
<dbReference type="SUPFAM" id="SSF54106">
    <property type="entry name" value="LysM domain"/>
    <property type="match status" value="2"/>
</dbReference>
<dbReference type="AlphaFoldDB" id="A0A512IE79"/>
<dbReference type="CDD" id="cd00118">
    <property type="entry name" value="LysM"/>
    <property type="match status" value="2"/>
</dbReference>
<dbReference type="GO" id="GO:0008932">
    <property type="term" value="F:lytic endotransglycosylase activity"/>
    <property type="evidence" value="ECO:0007669"/>
    <property type="project" value="TreeGrafter"/>
</dbReference>
<dbReference type="PANTHER" id="PTHR33734">
    <property type="entry name" value="LYSM DOMAIN-CONTAINING GPI-ANCHORED PROTEIN 2"/>
    <property type="match status" value="1"/>
</dbReference>
<feature type="domain" description="LysM" evidence="2">
    <location>
        <begin position="90"/>
        <end position="134"/>
    </location>
</feature>
<dbReference type="STRING" id="388357.GCA_001580365_00056"/>
<dbReference type="Gene3D" id="3.10.350.10">
    <property type="entry name" value="LysM domain"/>
    <property type="match status" value="2"/>
</dbReference>
<reference evidence="3 4" key="1">
    <citation type="submission" date="2019-07" db="EMBL/GenBank/DDBJ databases">
        <title>Whole genome shotgun sequence of Kocuria turfanensis NBRC 107627.</title>
        <authorList>
            <person name="Hosoyama A."/>
            <person name="Uohara A."/>
            <person name="Ohji S."/>
            <person name="Ichikawa N."/>
        </authorList>
    </citation>
    <scope>NUCLEOTIDE SEQUENCE [LARGE SCALE GENOMIC DNA]</scope>
    <source>
        <strain evidence="3 4">NBRC 107627</strain>
    </source>
</reference>
<dbReference type="EMBL" id="BJZS01000065">
    <property type="protein sequence ID" value="GEO95991.1"/>
    <property type="molecule type" value="Genomic_DNA"/>
</dbReference>
<dbReference type="Pfam" id="PF01476">
    <property type="entry name" value="LysM"/>
    <property type="match status" value="2"/>
</dbReference>
<dbReference type="Gene3D" id="1.10.530.10">
    <property type="match status" value="1"/>
</dbReference>
<dbReference type="Proteomes" id="UP000321103">
    <property type="component" value="Unassembled WGS sequence"/>
</dbReference>
<proteinExistence type="predicted"/>
<accession>A0A512IE79</accession>
<feature type="compositionally biased region" description="Low complexity" evidence="1">
    <location>
        <begin position="217"/>
        <end position="227"/>
    </location>
</feature>
<protein>
    <recommendedName>
        <fullName evidence="2">LysM domain-containing protein</fullName>
    </recommendedName>
</protein>
<dbReference type="RefSeq" id="WP_084271368.1">
    <property type="nucleotide sequence ID" value="NZ_BJZS01000065.1"/>
</dbReference>
<feature type="compositionally biased region" description="Low complexity" evidence="1">
    <location>
        <begin position="137"/>
        <end position="166"/>
    </location>
</feature>
<dbReference type="PROSITE" id="PS51782">
    <property type="entry name" value="LYSM"/>
    <property type="match status" value="2"/>
</dbReference>
<sequence>MPFPPERDTTDPNDAPHRTTARTGDPDGSCGAREDRSPRWARRARTGSAVTAVAAMAALGGGTVAHAAPAQTSQVAPAPLVLGKKAPTAPEHTVAPGDSLWAVAQRHGVAVDELMRWNDLSGAALLLPGQTLRLAAPESAAPGSGASRAAEDPAPAAPQPRTAPAATEHVVRSGDTLWSIAQAHDVSVQQLLDDNDLTVGSLLRPGQKLSVAGAVRPAAAPEPAGTEPARKAAPEPERAVGDTFLGRTYERDVVESANRHHEQLASRPAPSREEMRRIVHDTAVQMGVDPALALAHAYQESGFDHQAVSPADAVGTMQVIPDAGEWASGLVGRELDLLDPQDNVTAGVAIIRQLGRSAPSTDVAIAAYYQGLHGVKKYGMYDDTKKYVKSVKAHRRSFGA</sequence>
<feature type="compositionally biased region" description="Basic and acidic residues" evidence="1">
    <location>
        <begin position="1"/>
        <end position="17"/>
    </location>
</feature>
<evidence type="ECO:0000313" key="3">
    <source>
        <dbReference type="EMBL" id="GEO95991.1"/>
    </source>
</evidence>
<dbReference type="SUPFAM" id="SSF53955">
    <property type="entry name" value="Lysozyme-like"/>
    <property type="match status" value="1"/>
</dbReference>
<evidence type="ECO:0000313" key="4">
    <source>
        <dbReference type="Proteomes" id="UP000321103"/>
    </source>
</evidence>
<name>A0A512IE79_9MICC</name>
<dbReference type="SMART" id="SM00257">
    <property type="entry name" value="LysM"/>
    <property type="match status" value="2"/>
</dbReference>
<dbReference type="InterPro" id="IPR023346">
    <property type="entry name" value="Lysozyme-like_dom_sf"/>
</dbReference>
<feature type="compositionally biased region" description="Basic and acidic residues" evidence="1">
    <location>
        <begin position="228"/>
        <end position="238"/>
    </location>
</feature>
<dbReference type="PANTHER" id="PTHR33734:SF22">
    <property type="entry name" value="MEMBRANE-BOUND LYTIC MUREIN TRANSGLYCOSYLASE D"/>
    <property type="match status" value="1"/>
</dbReference>
<keyword evidence="4" id="KW-1185">Reference proteome</keyword>
<comment type="caution">
    <text evidence="3">The sequence shown here is derived from an EMBL/GenBank/DDBJ whole genome shotgun (WGS) entry which is preliminary data.</text>
</comment>
<dbReference type="InterPro" id="IPR008258">
    <property type="entry name" value="Transglycosylase_SLT_dom_1"/>
</dbReference>
<dbReference type="InterPro" id="IPR018392">
    <property type="entry name" value="LysM"/>
</dbReference>
<organism evidence="3 4">
    <name type="scientific">Kocuria turfanensis</name>
    <dbReference type="NCBI Taxonomy" id="388357"/>
    <lineage>
        <taxon>Bacteria</taxon>
        <taxon>Bacillati</taxon>
        <taxon>Actinomycetota</taxon>
        <taxon>Actinomycetes</taxon>
        <taxon>Micrococcales</taxon>
        <taxon>Micrococcaceae</taxon>
        <taxon>Kocuria</taxon>
    </lineage>
</organism>
<dbReference type="Pfam" id="PF01464">
    <property type="entry name" value="SLT"/>
    <property type="match status" value="1"/>
</dbReference>
<feature type="region of interest" description="Disordered" evidence="1">
    <location>
        <begin position="1"/>
        <end position="45"/>
    </location>
</feature>
<feature type="domain" description="LysM" evidence="2">
    <location>
        <begin position="167"/>
        <end position="211"/>
    </location>
</feature>
<feature type="region of interest" description="Disordered" evidence="1">
    <location>
        <begin position="137"/>
        <end position="168"/>
    </location>
</feature>
<feature type="region of interest" description="Disordered" evidence="1">
    <location>
        <begin position="255"/>
        <end position="274"/>
    </location>
</feature>